<dbReference type="EMBL" id="OBEL01000001">
    <property type="protein sequence ID" value="SNZ06449.1"/>
    <property type="molecule type" value="Genomic_DNA"/>
</dbReference>
<organism evidence="1 2">
    <name type="scientific">Cohaesibacter gelatinilyticus</name>
    <dbReference type="NCBI Taxonomy" id="372072"/>
    <lineage>
        <taxon>Bacteria</taxon>
        <taxon>Pseudomonadati</taxon>
        <taxon>Pseudomonadota</taxon>
        <taxon>Alphaproteobacteria</taxon>
        <taxon>Hyphomicrobiales</taxon>
        <taxon>Cohaesibacteraceae</taxon>
    </lineage>
</organism>
<dbReference type="AlphaFoldDB" id="A0A285NAI3"/>
<gene>
    <name evidence="1" type="ORF">SAMN06265368_0424</name>
</gene>
<dbReference type="Proteomes" id="UP000219439">
    <property type="component" value="Unassembled WGS sequence"/>
</dbReference>
<accession>A0A285NAI3</accession>
<reference evidence="1 2" key="1">
    <citation type="submission" date="2017-09" db="EMBL/GenBank/DDBJ databases">
        <authorList>
            <person name="Ehlers B."/>
            <person name="Leendertz F.H."/>
        </authorList>
    </citation>
    <scope>NUCLEOTIDE SEQUENCE [LARGE SCALE GENOMIC DNA]</scope>
    <source>
        <strain evidence="1 2">DSM 18289</strain>
    </source>
</reference>
<proteinExistence type="predicted"/>
<sequence>MSLWQRSAKVVVAVSVERVHVVVVGGTRLNVKDCLWRLQHGTWQSGNIAPEEYRKGG</sequence>
<evidence type="ECO:0000313" key="1">
    <source>
        <dbReference type="EMBL" id="SNZ06449.1"/>
    </source>
</evidence>
<evidence type="ECO:0000313" key="2">
    <source>
        <dbReference type="Proteomes" id="UP000219439"/>
    </source>
</evidence>
<protein>
    <submittedName>
        <fullName evidence="1">Uncharacterized protein</fullName>
    </submittedName>
</protein>
<keyword evidence="2" id="KW-1185">Reference proteome</keyword>
<name>A0A285NAI3_9HYPH</name>